<name>I4C3T0_DESTA</name>
<protein>
    <submittedName>
        <fullName evidence="1">Uncharacterized protein</fullName>
    </submittedName>
</protein>
<dbReference type="EMBL" id="CP003360">
    <property type="protein sequence ID" value="AFM24221.1"/>
    <property type="molecule type" value="Genomic_DNA"/>
</dbReference>
<sequence>MVLRKSGEIPVNSCLAGLPEPHIKSLSKDVMSAANRIG</sequence>
<evidence type="ECO:0000313" key="2">
    <source>
        <dbReference type="Proteomes" id="UP000006055"/>
    </source>
</evidence>
<gene>
    <name evidence="1" type="ordered locus">Desti_1509</name>
</gene>
<accession>I4C3T0</accession>
<dbReference type="KEGG" id="dti:Desti_1509"/>
<proteinExistence type="predicted"/>
<dbReference type="HOGENOM" id="CLU_3327222_0_0_7"/>
<keyword evidence="2" id="KW-1185">Reference proteome</keyword>
<dbReference type="AlphaFoldDB" id="I4C3T0"/>
<reference evidence="2" key="1">
    <citation type="submission" date="2012-06" db="EMBL/GenBank/DDBJ databases">
        <title>Complete sequence of chromosome of Desulfomonile tiedjei DSM 6799.</title>
        <authorList>
            <person name="Lucas S."/>
            <person name="Copeland A."/>
            <person name="Lapidus A."/>
            <person name="Glavina del Rio T."/>
            <person name="Dalin E."/>
            <person name="Tice H."/>
            <person name="Bruce D."/>
            <person name="Goodwin L."/>
            <person name="Pitluck S."/>
            <person name="Peters L."/>
            <person name="Ovchinnikova G."/>
            <person name="Zeytun A."/>
            <person name="Lu M."/>
            <person name="Kyrpides N."/>
            <person name="Mavromatis K."/>
            <person name="Ivanova N."/>
            <person name="Brettin T."/>
            <person name="Detter J.C."/>
            <person name="Han C."/>
            <person name="Larimer F."/>
            <person name="Land M."/>
            <person name="Hauser L."/>
            <person name="Markowitz V."/>
            <person name="Cheng J.-F."/>
            <person name="Hugenholtz P."/>
            <person name="Woyke T."/>
            <person name="Wu D."/>
            <person name="Spring S."/>
            <person name="Schroeder M."/>
            <person name="Brambilla E."/>
            <person name="Klenk H.-P."/>
            <person name="Eisen J.A."/>
        </authorList>
    </citation>
    <scope>NUCLEOTIDE SEQUENCE [LARGE SCALE GENOMIC DNA]</scope>
    <source>
        <strain evidence="2">ATCC 49306 / DSM 6799 / DCB-1</strain>
    </source>
</reference>
<dbReference type="STRING" id="706587.Desti_1509"/>
<organism evidence="1 2">
    <name type="scientific">Desulfomonile tiedjei (strain ATCC 49306 / DSM 6799 / DCB-1)</name>
    <dbReference type="NCBI Taxonomy" id="706587"/>
    <lineage>
        <taxon>Bacteria</taxon>
        <taxon>Pseudomonadati</taxon>
        <taxon>Thermodesulfobacteriota</taxon>
        <taxon>Desulfomonilia</taxon>
        <taxon>Desulfomonilales</taxon>
        <taxon>Desulfomonilaceae</taxon>
        <taxon>Desulfomonile</taxon>
    </lineage>
</organism>
<dbReference type="Proteomes" id="UP000006055">
    <property type="component" value="Chromosome"/>
</dbReference>
<evidence type="ECO:0000313" key="1">
    <source>
        <dbReference type="EMBL" id="AFM24221.1"/>
    </source>
</evidence>